<evidence type="ECO:0000313" key="5">
    <source>
        <dbReference type="Proteomes" id="UP000729913"/>
    </source>
</evidence>
<dbReference type="InterPro" id="IPR015362">
    <property type="entry name" value="WIBG_mago-bd"/>
</dbReference>
<dbReference type="SMART" id="SM01273">
    <property type="entry name" value="Mago-bind"/>
    <property type="match status" value="1"/>
</dbReference>
<dbReference type="GO" id="GO:1903259">
    <property type="term" value="P:exon-exon junction complex disassembly"/>
    <property type="evidence" value="ECO:0007669"/>
    <property type="project" value="InterPro"/>
</dbReference>
<dbReference type="GO" id="GO:0035145">
    <property type="term" value="C:exon-exon junction complex"/>
    <property type="evidence" value="ECO:0007669"/>
    <property type="project" value="TreeGrafter"/>
</dbReference>
<feature type="region of interest" description="Disordered" evidence="2">
    <location>
        <begin position="1"/>
        <end position="31"/>
    </location>
</feature>
<dbReference type="AlphaFoldDB" id="A0A8J5V829"/>
<dbReference type="PANTHER" id="PTHR22959:SF0">
    <property type="entry name" value="PARTNER OF Y14 AND MAGO"/>
    <property type="match status" value="1"/>
</dbReference>
<feature type="compositionally biased region" description="Basic and acidic residues" evidence="2">
    <location>
        <begin position="1"/>
        <end position="10"/>
    </location>
</feature>
<dbReference type="GO" id="GO:0005737">
    <property type="term" value="C:cytoplasm"/>
    <property type="evidence" value="ECO:0007669"/>
    <property type="project" value="TreeGrafter"/>
</dbReference>
<keyword evidence="5" id="KW-1185">Reference proteome</keyword>
<dbReference type="EMBL" id="JAAOIC020000047">
    <property type="protein sequence ID" value="KAG8037549.1"/>
    <property type="molecule type" value="Genomic_DNA"/>
</dbReference>
<dbReference type="InterPro" id="IPR039333">
    <property type="entry name" value="PYM1"/>
</dbReference>
<dbReference type="Proteomes" id="UP000729913">
    <property type="component" value="Unassembled WGS sequence"/>
</dbReference>
<evidence type="ECO:0000259" key="3">
    <source>
        <dbReference type="SMART" id="SM01273"/>
    </source>
</evidence>
<dbReference type="PANTHER" id="PTHR22959">
    <property type="entry name" value="PYM PROTEIN"/>
    <property type="match status" value="1"/>
</dbReference>
<accession>A0A8J5V829</accession>
<evidence type="ECO:0000313" key="4">
    <source>
        <dbReference type="EMBL" id="KAG8037549.1"/>
    </source>
</evidence>
<proteinExistence type="predicted"/>
<dbReference type="OrthoDB" id="21625at2759"/>
<gene>
    <name evidence="4" type="ORF">G9C98_005759</name>
</gene>
<dbReference type="Pfam" id="PF09282">
    <property type="entry name" value="Mago-bind"/>
    <property type="match status" value="1"/>
</dbReference>
<reference evidence="4" key="2">
    <citation type="submission" date="2021-04" db="EMBL/GenBank/DDBJ databases">
        <title>Genome-wide patterns of bracovirus chromosomal integration into multiple host tissues during parasitism.</title>
        <authorList>
            <person name="Chebbi M.A.C."/>
        </authorList>
    </citation>
    <scope>NUCLEOTIDE SEQUENCE</scope>
    <source>
        <tissue evidence="4">Whole body</tissue>
    </source>
</reference>
<feature type="domain" description="WIBG Mago-binding" evidence="3">
    <location>
        <begin position="11"/>
        <end position="37"/>
    </location>
</feature>
<sequence>MASSYIKDDQGGTFIPASQRPDGSWRKPRRVKDGYVPQEEVPLYESLGKQFQKNKLSYPVGMSAEYVAEHKAKVEAEQKRTIPGMVIVAETKKKKKKSKNNSTNALAENLAKTMISDVTNNVASKKTNDPSVQKPVNNSNKITTNSQPSNSSRIDTTSLLSDSMKRLKNLRKKIREIEQLESKIKSGDLKNPDKEILEKIAKKKDILDQIKLLESNQ</sequence>
<protein>
    <recommendedName>
        <fullName evidence="3">WIBG Mago-binding domain-containing protein</fullName>
    </recommendedName>
</protein>
<feature type="coiled-coil region" evidence="1">
    <location>
        <begin position="160"/>
        <end position="190"/>
    </location>
</feature>
<keyword evidence="1" id="KW-0175">Coiled coil</keyword>
<feature type="region of interest" description="Disordered" evidence="2">
    <location>
        <begin position="119"/>
        <end position="157"/>
    </location>
</feature>
<organism evidence="4 5">
    <name type="scientific">Cotesia typhae</name>
    <dbReference type="NCBI Taxonomy" id="2053667"/>
    <lineage>
        <taxon>Eukaryota</taxon>
        <taxon>Metazoa</taxon>
        <taxon>Ecdysozoa</taxon>
        <taxon>Arthropoda</taxon>
        <taxon>Hexapoda</taxon>
        <taxon>Insecta</taxon>
        <taxon>Pterygota</taxon>
        <taxon>Neoptera</taxon>
        <taxon>Endopterygota</taxon>
        <taxon>Hymenoptera</taxon>
        <taxon>Apocrita</taxon>
        <taxon>Ichneumonoidea</taxon>
        <taxon>Braconidae</taxon>
        <taxon>Microgastrinae</taxon>
        <taxon>Cotesia</taxon>
    </lineage>
</organism>
<dbReference type="GO" id="GO:0003723">
    <property type="term" value="F:RNA binding"/>
    <property type="evidence" value="ECO:0007669"/>
    <property type="project" value="TreeGrafter"/>
</dbReference>
<reference evidence="4" key="1">
    <citation type="submission" date="2020-03" db="EMBL/GenBank/DDBJ databases">
        <authorList>
            <person name="Chebbi M.A."/>
            <person name="Drezen J.M."/>
        </authorList>
    </citation>
    <scope>NUCLEOTIDE SEQUENCE</scope>
    <source>
        <tissue evidence="4">Whole body</tissue>
    </source>
</reference>
<evidence type="ECO:0000256" key="2">
    <source>
        <dbReference type="SAM" id="MobiDB-lite"/>
    </source>
</evidence>
<name>A0A8J5V829_9HYME</name>
<evidence type="ECO:0000256" key="1">
    <source>
        <dbReference type="SAM" id="Coils"/>
    </source>
</evidence>
<comment type="caution">
    <text evidence="4">The sequence shown here is derived from an EMBL/GenBank/DDBJ whole genome shotgun (WGS) entry which is preliminary data.</text>
</comment>